<evidence type="ECO:0000313" key="7">
    <source>
        <dbReference type="EMBL" id="AJP62562.1"/>
    </source>
</evidence>
<dbReference type="InterPro" id="IPR002018">
    <property type="entry name" value="CarbesteraseB"/>
</dbReference>
<feature type="signal peptide" evidence="5">
    <location>
        <begin position="1"/>
        <end position="25"/>
    </location>
</feature>
<dbReference type="GO" id="GO:0052689">
    <property type="term" value="F:carboxylic ester hydrolase activity"/>
    <property type="evidence" value="ECO:0007669"/>
    <property type="project" value="UniProtKB-KW"/>
</dbReference>
<keyword evidence="3 5" id="KW-0378">Hydrolase</keyword>
<evidence type="ECO:0000256" key="3">
    <source>
        <dbReference type="ARBA" id="ARBA00022801"/>
    </source>
</evidence>
<dbReference type="SUPFAM" id="SSF53474">
    <property type="entry name" value="alpha/beta-Hydrolases"/>
    <property type="match status" value="1"/>
</dbReference>
<organism evidence="7">
    <name type="scientific">Oxya chinensis</name>
    <dbReference type="NCBI Taxonomy" id="165482"/>
    <lineage>
        <taxon>Eukaryota</taxon>
        <taxon>Metazoa</taxon>
        <taxon>Ecdysozoa</taxon>
        <taxon>Arthropoda</taxon>
        <taxon>Hexapoda</taxon>
        <taxon>Insecta</taxon>
        <taxon>Pterygota</taxon>
        <taxon>Neoptera</taxon>
        <taxon>Polyneoptera</taxon>
        <taxon>Orthoptera</taxon>
        <taxon>Caelifera</taxon>
        <taxon>Acrididea</taxon>
        <taxon>Acridomorpha</taxon>
        <taxon>Acridoidea</taxon>
        <taxon>Acrididae</taxon>
        <taxon>Oxyinae</taxon>
        <taxon>Oxya</taxon>
    </lineage>
</organism>
<dbReference type="InterPro" id="IPR029058">
    <property type="entry name" value="AB_hydrolase_fold"/>
</dbReference>
<dbReference type="EC" id="3.1.1.-" evidence="5"/>
<feature type="domain" description="Carboxylesterase type B" evidence="6">
    <location>
        <begin position="66"/>
        <end position="589"/>
    </location>
</feature>
<dbReference type="Pfam" id="PF00135">
    <property type="entry name" value="COesterase"/>
    <property type="match status" value="1"/>
</dbReference>
<reference evidence="7" key="1">
    <citation type="submission" date="2014-11" db="EMBL/GenBank/DDBJ databases">
        <title>Bioinformatics analysis of carboxylesterase genes from Oxya chinensis.</title>
        <authorList>
            <person name="Liu J."/>
            <person name="Zhang J."/>
            <person name="Li D."/>
            <person name="Zhang T."/>
            <person name="Zhang J."/>
            <person name="Ma E."/>
        </authorList>
    </citation>
    <scope>NUCLEOTIDE SEQUENCE</scope>
</reference>
<dbReference type="InterPro" id="IPR050309">
    <property type="entry name" value="Type-B_Carboxylest/Lipase"/>
</dbReference>
<dbReference type="PANTHER" id="PTHR11559">
    <property type="entry name" value="CARBOXYLESTERASE"/>
    <property type="match status" value="1"/>
</dbReference>
<dbReference type="EMBL" id="KP114650">
    <property type="protein sequence ID" value="AJP62562.1"/>
    <property type="molecule type" value="mRNA"/>
</dbReference>
<sequence>MTSCLPERPLRLLLALLLAAGSARAVSLGWERFLGWRAHDTPLNDSIDGVAEYFGGEEEFAKLPLPVVTTPLGSLRGSVIASRTGKPIYSFRGVRFAQPPVGNLRFKPPVPIGPWDGIVNATADGFACPQEKNYVIPTDEDCLFLNVYTTQLPTENDNPKRPVMVWIHAGGWYGGTGNSEMHGPQYIMDQDIVLVTLNYRLGALGFISTGDKYLPGNYGMKDQVQALRWVQQNILPFGGDPQKVTIAGLSAGGASVWFHMVSPMSQGLFHKAIAMSSAINAEDDLLRSSGNMDLAKRQAAVLNCSNETSKQIYDCLMKLPAQTISSSLTQLGDWAIDPVLIFYPVIEPDLHDNTERFLHWRIDELFLSGHFSHVPFLTGHTQDEFSWRALTIVNSTTWRTEMQENFTHVAPLAFMYKEDQHSAYKSQKLRNFYLRNLPISEFVLEGLGNIYSDSIINFGVDRAARLIASRSSEPVYFYLFSYPGRYSFVVYPGTNIPYGVMHQDDTMYLFHVSRLFPFFYRDAPEVPILERHTKMWANFVIHGNPTPDENMDNFETKWERFDLLDTKYMDIGERLELKTALNQERMFLWDELFPLPPNFQNRPRPENDRSFYF</sequence>
<proteinExistence type="evidence at transcript level"/>
<accession>A0A0C5K2T7</accession>
<dbReference type="ESTHER" id="9orth-a0a0c5k2t7">
    <property type="family name" value="Carb_B_Arthropoda"/>
</dbReference>
<evidence type="ECO:0000259" key="6">
    <source>
        <dbReference type="Pfam" id="PF00135"/>
    </source>
</evidence>
<evidence type="ECO:0000256" key="2">
    <source>
        <dbReference type="ARBA" id="ARBA00022487"/>
    </source>
</evidence>
<evidence type="ECO:0000256" key="4">
    <source>
        <dbReference type="ARBA" id="ARBA00023180"/>
    </source>
</evidence>
<protein>
    <recommendedName>
        <fullName evidence="5">Carboxylic ester hydrolase</fullName>
        <ecNumber evidence="5">3.1.1.-</ecNumber>
    </recommendedName>
</protein>
<name>A0A0C5K2T7_9ORTH</name>
<evidence type="ECO:0000256" key="1">
    <source>
        <dbReference type="ARBA" id="ARBA00005964"/>
    </source>
</evidence>
<dbReference type="InterPro" id="IPR019826">
    <property type="entry name" value="Carboxylesterase_B_AS"/>
</dbReference>
<dbReference type="PROSITE" id="PS00122">
    <property type="entry name" value="CARBOXYLESTERASE_B_1"/>
    <property type="match status" value="1"/>
</dbReference>
<feature type="chain" id="PRO_5005111453" description="Carboxylic ester hydrolase" evidence="5">
    <location>
        <begin position="26"/>
        <end position="613"/>
    </location>
</feature>
<gene>
    <name evidence="7" type="primary">CesD1</name>
</gene>
<dbReference type="Gene3D" id="3.40.50.1820">
    <property type="entry name" value="alpha/beta hydrolase"/>
    <property type="match status" value="1"/>
</dbReference>
<evidence type="ECO:0000256" key="5">
    <source>
        <dbReference type="RuleBase" id="RU361235"/>
    </source>
</evidence>
<keyword evidence="5" id="KW-0732">Signal</keyword>
<keyword evidence="2" id="KW-0719">Serine esterase</keyword>
<comment type="similarity">
    <text evidence="1 5">Belongs to the type-B carboxylesterase/lipase family.</text>
</comment>
<dbReference type="AlphaFoldDB" id="A0A0C5K2T7"/>
<keyword evidence="4" id="KW-0325">Glycoprotein</keyword>
<dbReference type="FunFam" id="3.40.50.1820:FF:000155">
    <property type="entry name" value="Carboxylic ester hydrolase"/>
    <property type="match status" value="1"/>
</dbReference>